<comment type="pathway">
    <text evidence="2">tRNA modification.</text>
</comment>
<dbReference type="SUPFAM" id="SSF55729">
    <property type="entry name" value="Acyl-CoA N-acyltransferases (Nat)"/>
    <property type="match status" value="1"/>
</dbReference>
<evidence type="ECO:0000256" key="12">
    <source>
        <dbReference type="ARBA" id="ARBA00023014"/>
    </source>
</evidence>
<accession>A0A2K2U3Z3</accession>
<comment type="similarity">
    <text evidence="3">Belongs to the ELP3 family.</text>
</comment>
<dbReference type="GO" id="GO:0106261">
    <property type="term" value="F:tRNA uridine(34) acetyltransferase activity"/>
    <property type="evidence" value="ECO:0007669"/>
    <property type="project" value="UniProtKB-EC"/>
</dbReference>
<dbReference type="NCBIfam" id="TIGR01211">
    <property type="entry name" value="ELP3"/>
    <property type="match status" value="1"/>
</dbReference>
<gene>
    <name evidence="17" type="ORF">C2L80_08705</name>
</gene>
<dbReference type="InterPro" id="IPR039661">
    <property type="entry name" value="ELP3"/>
</dbReference>
<dbReference type="InterPro" id="IPR006638">
    <property type="entry name" value="Elp3/MiaA/NifB-like_rSAM"/>
</dbReference>
<evidence type="ECO:0000256" key="4">
    <source>
        <dbReference type="ARBA" id="ARBA00022485"/>
    </source>
</evidence>
<dbReference type="EC" id="2.3.1.311" evidence="14"/>
<dbReference type="InterPro" id="IPR034687">
    <property type="entry name" value="ELP3-like"/>
</dbReference>
<keyword evidence="9" id="KW-0479">Metal-binding</keyword>
<evidence type="ECO:0000256" key="11">
    <source>
        <dbReference type="ARBA" id="ARBA00023004"/>
    </source>
</evidence>
<dbReference type="PANTHER" id="PTHR11135:SF2">
    <property type="entry name" value="ELONGATOR COMPLEX PROTEIN 3"/>
    <property type="match status" value="1"/>
</dbReference>
<dbReference type="InterPro" id="IPR058240">
    <property type="entry name" value="rSAM_sf"/>
</dbReference>
<evidence type="ECO:0000256" key="9">
    <source>
        <dbReference type="ARBA" id="ARBA00022723"/>
    </source>
</evidence>
<protein>
    <recommendedName>
        <fullName evidence="14">tRNA carboxymethyluridine synthase</fullName>
        <ecNumber evidence="14">2.3.1.311</ecNumber>
    </recommendedName>
</protein>
<keyword evidence="18" id="KW-1185">Reference proteome</keyword>
<keyword evidence="7" id="KW-0949">S-adenosyl-L-methionine</keyword>
<dbReference type="SFLD" id="SFLDG01086">
    <property type="entry name" value="elongater_protein-like"/>
    <property type="match status" value="1"/>
</dbReference>
<dbReference type="GO" id="GO:0005737">
    <property type="term" value="C:cytoplasm"/>
    <property type="evidence" value="ECO:0007669"/>
    <property type="project" value="TreeGrafter"/>
</dbReference>
<dbReference type="InterPro" id="IPR016181">
    <property type="entry name" value="Acyl_CoA_acyltransferase"/>
</dbReference>
<keyword evidence="5" id="KW-0820">tRNA-binding</keyword>
<evidence type="ECO:0000256" key="13">
    <source>
        <dbReference type="ARBA" id="ARBA00023315"/>
    </source>
</evidence>
<name>A0A2K2U3Z3_9ACTN</name>
<sequence length="615" mass="69066">MEDILLDILEELRRERDVPDAPAVDGKAVARIIRKRNEGRASGDHFAKKHLFPYYQQVKRDDPARWRSWDIDEALEARLVRLLRVKPRRTASGVATITVLTKPWPCASNCLYCPNDLRMPKSYLADEPTCQRAERVFFDPYLQVAARLRTLEQMGHITDKVELIVLGGTWSDYPEGYRIWFASELFRALNEAGECDEEQRRARMEARRARYREAGIPETREEAAAFAVDAQRQVNASALRYNDAMAYLYGPGSPWERLAAEQTTDLAELERQHAANERAAHRVVGLVVETRPDAVTPEALAELRRLGCTKVQIGVQSLDERTLSLNARCLSPARIAEAFALLRLFGFKIHAHFMANLLGATPAADKRDYRRLVADPAFLPDEVKLYPCALVDGTGLMAHYRDGSWRPYTEEELLDVLVEDAAATPPYTRISRMIRDISSHDIVAGNKKVNLRQLVERRAEEAGVRFEEIRTREIGTDGADVGALALSVVAYETAVASERFLQWTAPDGRIAAFLRLSLPFPSCVDDLRERFADFPIGPGEAMIREVHVYGAVAGLHRTSAGAQHLGLGKRLIEAASSIAREDGCEALNVISAVGTREYYRGLGFQDKGMYQQKTL</sequence>
<dbReference type="Pfam" id="PF04055">
    <property type="entry name" value="Radical_SAM"/>
    <property type="match status" value="1"/>
</dbReference>
<keyword evidence="6 17" id="KW-0808">Transferase</keyword>
<evidence type="ECO:0000256" key="7">
    <source>
        <dbReference type="ARBA" id="ARBA00022691"/>
    </source>
</evidence>
<comment type="catalytic activity">
    <reaction evidence="15">
        <text>uridine(34) in tRNA + acetyl-CoA + S-adenosyl-L-methionine + H2O = 5-(carboxymethyl)uridine(34) in tRNA + 5'-deoxyadenosine + L-methionine + CoA + 2 H(+)</text>
        <dbReference type="Rhea" id="RHEA:61020"/>
        <dbReference type="Rhea" id="RHEA-COMP:10407"/>
        <dbReference type="Rhea" id="RHEA-COMP:11727"/>
        <dbReference type="ChEBI" id="CHEBI:15377"/>
        <dbReference type="ChEBI" id="CHEBI:15378"/>
        <dbReference type="ChEBI" id="CHEBI:17319"/>
        <dbReference type="ChEBI" id="CHEBI:57287"/>
        <dbReference type="ChEBI" id="CHEBI:57288"/>
        <dbReference type="ChEBI" id="CHEBI:57844"/>
        <dbReference type="ChEBI" id="CHEBI:59789"/>
        <dbReference type="ChEBI" id="CHEBI:65315"/>
        <dbReference type="ChEBI" id="CHEBI:74882"/>
        <dbReference type="EC" id="2.3.1.311"/>
    </reaction>
    <physiologicalReaction direction="left-to-right" evidence="15">
        <dbReference type="Rhea" id="RHEA:61021"/>
    </physiologicalReaction>
</comment>
<evidence type="ECO:0000256" key="8">
    <source>
        <dbReference type="ARBA" id="ARBA00022694"/>
    </source>
</evidence>
<dbReference type="AlphaFoldDB" id="A0A2K2U3Z3"/>
<dbReference type="EMBL" id="PPEL01000051">
    <property type="protein sequence ID" value="PNV65045.1"/>
    <property type="molecule type" value="Genomic_DNA"/>
</dbReference>
<evidence type="ECO:0000313" key="17">
    <source>
        <dbReference type="EMBL" id="PNV65045.1"/>
    </source>
</evidence>
<keyword evidence="13" id="KW-0012">Acyltransferase</keyword>
<dbReference type="GO" id="GO:0033588">
    <property type="term" value="C:elongator holoenzyme complex"/>
    <property type="evidence" value="ECO:0007669"/>
    <property type="project" value="TreeGrafter"/>
</dbReference>
<evidence type="ECO:0000256" key="15">
    <source>
        <dbReference type="ARBA" id="ARBA00047372"/>
    </source>
</evidence>
<dbReference type="InterPro" id="IPR032432">
    <property type="entry name" value="Radical_SAM_C"/>
</dbReference>
<dbReference type="GO" id="GO:0051539">
    <property type="term" value="F:4 iron, 4 sulfur cluster binding"/>
    <property type="evidence" value="ECO:0007669"/>
    <property type="project" value="UniProtKB-KW"/>
</dbReference>
<dbReference type="GO" id="GO:0002926">
    <property type="term" value="P:tRNA wobble base 5-methoxycarbonylmethyl-2-thiouridinylation"/>
    <property type="evidence" value="ECO:0007669"/>
    <property type="project" value="TreeGrafter"/>
</dbReference>
<dbReference type="PANTHER" id="PTHR11135">
    <property type="entry name" value="HISTONE ACETYLTRANSFERASE-RELATED"/>
    <property type="match status" value="1"/>
</dbReference>
<dbReference type="Pfam" id="PF16199">
    <property type="entry name" value="Radical_SAM_C"/>
    <property type="match status" value="1"/>
</dbReference>
<dbReference type="SMART" id="SM00729">
    <property type="entry name" value="Elp3"/>
    <property type="match status" value="1"/>
</dbReference>
<comment type="cofactor">
    <cofactor evidence="1">
        <name>[4Fe-4S] cluster</name>
        <dbReference type="ChEBI" id="CHEBI:49883"/>
    </cofactor>
</comment>
<keyword evidence="11" id="KW-0408">Iron</keyword>
<dbReference type="GO" id="GO:0046872">
    <property type="term" value="F:metal ion binding"/>
    <property type="evidence" value="ECO:0007669"/>
    <property type="project" value="UniProtKB-KW"/>
</dbReference>
<dbReference type="GO" id="GO:0000049">
    <property type="term" value="F:tRNA binding"/>
    <property type="evidence" value="ECO:0007669"/>
    <property type="project" value="UniProtKB-KW"/>
</dbReference>
<evidence type="ECO:0000256" key="2">
    <source>
        <dbReference type="ARBA" id="ARBA00005217"/>
    </source>
</evidence>
<evidence type="ECO:0000259" key="16">
    <source>
        <dbReference type="SMART" id="SM00729"/>
    </source>
</evidence>
<proteinExistence type="inferred from homology"/>
<dbReference type="SUPFAM" id="SSF102114">
    <property type="entry name" value="Radical SAM enzymes"/>
    <property type="match status" value="1"/>
</dbReference>
<dbReference type="SFLD" id="SFLDF00344">
    <property type="entry name" value="ELP3-like"/>
    <property type="match status" value="1"/>
</dbReference>
<evidence type="ECO:0000313" key="18">
    <source>
        <dbReference type="Proteomes" id="UP000236488"/>
    </source>
</evidence>
<evidence type="ECO:0000256" key="6">
    <source>
        <dbReference type="ARBA" id="ARBA00022679"/>
    </source>
</evidence>
<evidence type="ECO:0000256" key="1">
    <source>
        <dbReference type="ARBA" id="ARBA00001966"/>
    </source>
</evidence>
<evidence type="ECO:0000256" key="14">
    <source>
        <dbReference type="ARBA" id="ARBA00044771"/>
    </source>
</evidence>
<keyword evidence="10" id="KW-0694">RNA-binding</keyword>
<feature type="domain" description="Elp3/MiaA/NifB-like radical SAM core" evidence="16">
    <location>
        <begin position="97"/>
        <end position="419"/>
    </location>
</feature>
<dbReference type="InterPro" id="IPR007197">
    <property type="entry name" value="rSAM"/>
</dbReference>
<keyword evidence="12" id="KW-0411">Iron-sulfur</keyword>
<comment type="caution">
    <text evidence="17">The sequence shown here is derived from an EMBL/GenBank/DDBJ whole genome shotgun (WGS) entry which is preliminary data.</text>
</comment>
<evidence type="ECO:0000256" key="3">
    <source>
        <dbReference type="ARBA" id="ARBA00005494"/>
    </source>
</evidence>
<evidence type="ECO:0000256" key="5">
    <source>
        <dbReference type="ARBA" id="ARBA00022555"/>
    </source>
</evidence>
<organism evidence="17 18">
    <name type="scientific">Rubneribacter badeniensis</name>
    <dbReference type="NCBI Taxonomy" id="2070688"/>
    <lineage>
        <taxon>Bacteria</taxon>
        <taxon>Bacillati</taxon>
        <taxon>Actinomycetota</taxon>
        <taxon>Coriobacteriia</taxon>
        <taxon>Eggerthellales</taxon>
        <taxon>Eggerthellaceae</taxon>
        <taxon>Rubneribacter</taxon>
    </lineage>
</organism>
<dbReference type="Proteomes" id="UP000236488">
    <property type="component" value="Unassembled WGS sequence"/>
</dbReference>
<reference evidence="17 18" key="1">
    <citation type="journal article" date="2018" name="Int. J. Syst. Evol. Microbiol.">
        <title>Rubneribacter badeniensis gen. nov., sp. nov. and Enteroscipio rubneri gen. nov., sp. nov., new members of the Eggerthellaceae isolated from human faeces.</title>
        <authorList>
            <person name="Danylec N."/>
            <person name="Gobl A."/>
            <person name="Stoll D.A."/>
            <person name="Hetzer B."/>
            <person name="Kulling S.E."/>
            <person name="Huch M."/>
        </authorList>
    </citation>
    <scope>NUCLEOTIDE SEQUENCE [LARGE SCALE GENOMIC DNA]</scope>
    <source>
        <strain evidence="17 18">ResAG-85</strain>
    </source>
</reference>
<dbReference type="SFLD" id="SFLDS00029">
    <property type="entry name" value="Radical_SAM"/>
    <property type="match status" value="1"/>
</dbReference>
<dbReference type="Gene3D" id="3.40.630.30">
    <property type="match status" value="1"/>
</dbReference>
<keyword evidence="8" id="KW-0819">tRNA processing</keyword>
<evidence type="ECO:0000256" key="10">
    <source>
        <dbReference type="ARBA" id="ARBA00022884"/>
    </source>
</evidence>
<keyword evidence="4" id="KW-0004">4Fe-4S</keyword>